<evidence type="ECO:0000313" key="2">
    <source>
        <dbReference type="Proteomes" id="UP000024635"/>
    </source>
</evidence>
<protein>
    <submittedName>
        <fullName evidence="1">Uncharacterized protein</fullName>
    </submittedName>
</protein>
<organism evidence="1 2">
    <name type="scientific">Ancylostoma ceylanicum</name>
    <dbReference type="NCBI Taxonomy" id="53326"/>
    <lineage>
        <taxon>Eukaryota</taxon>
        <taxon>Metazoa</taxon>
        <taxon>Ecdysozoa</taxon>
        <taxon>Nematoda</taxon>
        <taxon>Chromadorea</taxon>
        <taxon>Rhabditida</taxon>
        <taxon>Rhabditina</taxon>
        <taxon>Rhabditomorpha</taxon>
        <taxon>Strongyloidea</taxon>
        <taxon>Ancylostomatidae</taxon>
        <taxon>Ancylostomatinae</taxon>
        <taxon>Ancylostoma</taxon>
    </lineage>
</organism>
<gene>
    <name evidence="1" type="primary">Acey_s0019.g3879</name>
    <name evidence="1" type="ORF">Y032_0019g3879</name>
</gene>
<evidence type="ECO:0000313" key="1">
    <source>
        <dbReference type="EMBL" id="EYC21531.1"/>
    </source>
</evidence>
<sequence length="80" mass="8720">MMVPQGGQSVYLRAEVPSCSESKLLDGTWLVGTGISGYPLLVPYSICQLKVALVWSSHGGLCTLGCLVFFSMKFPVLWCY</sequence>
<dbReference type="AlphaFoldDB" id="A0A016V2T7"/>
<comment type="caution">
    <text evidence="1">The sequence shown here is derived from an EMBL/GenBank/DDBJ whole genome shotgun (WGS) entry which is preliminary data.</text>
</comment>
<accession>A0A016V2T7</accession>
<dbReference type="Proteomes" id="UP000024635">
    <property type="component" value="Unassembled WGS sequence"/>
</dbReference>
<dbReference type="EMBL" id="JARK01001355">
    <property type="protein sequence ID" value="EYC21531.1"/>
    <property type="molecule type" value="Genomic_DNA"/>
</dbReference>
<proteinExistence type="predicted"/>
<name>A0A016V2T7_9BILA</name>
<keyword evidence="2" id="KW-1185">Reference proteome</keyword>
<reference evidence="2" key="1">
    <citation type="journal article" date="2015" name="Nat. Genet.">
        <title>The genome and transcriptome of the zoonotic hookworm Ancylostoma ceylanicum identify infection-specific gene families.</title>
        <authorList>
            <person name="Schwarz E.M."/>
            <person name="Hu Y."/>
            <person name="Antoshechkin I."/>
            <person name="Miller M.M."/>
            <person name="Sternberg P.W."/>
            <person name="Aroian R.V."/>
        </authorList>
    </citation>
    <scope>NUCLEOTIDE SEQUENCE</scope>
    <source>
        <strain evidence="2">HY135</strain>
    </source>
</reference>